<accession>A0AA35JXW3</accession>
<evidence type="ECO:0000313" key="1">
    <source>
        <dbReference type="EMBL" id="CAI5767239.1"/>
    </source>
</evidence>
<protein>
    <submittedName>
        <fullName evidence="1">Uncharacterized protein</fullName>
    </submittedName>
</protein>
<evidence type="ECO:0000313" key="2">
    <source>
        <dbReference type="Proteomes" id="UP001178461"/>
    </source>
</evidence>
<proteinExistence type="predicted"/>
<name>A0AA35JXW3_9SAUR</name>
<reference evidence="1" key="1">
    <citation type="submission" date="2022-12" db="EMBL/GenBank/DDBJ databases">
        <authorList>
            <person name="Alioto T."/>
            <person name="Alioto T."/>
            <person name="Gomez Garrido J."/>
        </authorList>
    </citation>
    <scope>NUCLEOTIDE SEQUENCE</scope>
</reference>
<keyword evidence="2" id="KW-1185">Reference proteome</keyword>
<gene>
    <name evidence="1" type="ORF">PODLI_1B026795</name>
</gene>
<dbReference type="Proteomes" id="UP001178461">
    <property type="component" value="Chromosome 2"/>
</dbReference>
<dbReference type="EMBL" id="OX395127">
    <property type="protein sequence ID" value="CAI5767239.1"/>
    <property type="molecule type" value="Genomic_DNA"/>
</dbReference>
<dbReference type="AlphaFoldDB" id="A0AA35JXW3"/>
<sequence>MPWSGLQETPRLLLTPPQHSRLPAAFVRVRPKPRQLSILAPADLRGRWAGFSSEEGRREDGEEAVGGGGVISLFSRDPLRGKAVALLQEQHHRRRFFHPGLGWRWVILLQLRKEKH</sequence>
<organism evidence="1 2">
    <name type="scientific">Podarcis lilfordi</name>
    <name type="common">Lilford's wall lizard</name>
    <dbReference type="NCBI Taxonomy" id="74358"/>
    <lineage>
        <taxon>Eukaryota</taxon>
        <taxon>Metazoa</taxon>
        <taxon>Chordata</taxon>
        <taxon>Craniata</taxon>
        <taxon>Vertebrata</taxon>
        <taxon>Euteleostomi</taxon>
        <taxon>Lepidosauria</taxon>
        <taxon>Squamata</taxon>
        <taxon>Bifurcata</taxon>
        <taxon>Unidentata</taxon>
        <taxon>Episquamata</taxon>
        <taxon>Laterata</taxon>
        <taxon>Lacertibaenia</taxon>
        <taxon>Lacertidae</taxon>
        <taxon>Podarcis</taxon>
    </lineage>
</organism>